<organism evidence="1 2">
    <name type="scientific">Pseudocercospora musae</name>
    <dbReference type="NCBI Taxonomy" id="113226"/>
    <lineage>
        <taxon>Eukaryota</taxon>
        <taxon>Fungi</taxon>
        <taxon>Dikarya</taxon>
        <taxon>Ascomycota</taxon>
        <taxon>Pezizomycotina</taxon>
        <taxon>Dothideomycetes</taxon>
        <taxon>Dothideomycetidae</taxon>
        <taxon>Mycosphaerellales</taxon>
        <taxon>Mycosphaerellaceae</taxon>
        <taxon>Pseudocercospora</taxon>
    </lineage>
</organism>
<dbReference type="AlphaFoldDB" id="A0A139IKP8"/>
<protein>
    <submittedName>
        <fullName evidence="1">Uncharacterized protein</fullName>
    </submittedName>
</protein>
<gene>
    <name evidence="1" type="ORF">AC579_2203</name>
</gene>
<keyword evidence="2" id="KW-1185">Reference proteome</keyword>
<evidence type="ECO:0000313" key="1">
    <source>
        <dbReference type="EMBL" id="KXT15367.1"/>
    </source>
</evidence>
<name>A0A139IKP8_9PEZI</name>
<accession>A0A139IKP8</accession>
<evidence type="ECO:0000313" key="2">
    <source>
        <dbReference type="Proteomes" id="UP000073492"/>
    </source>
</evidence>
<dbReference type="Proteomes" id="UP000073492">
    <property type="component" value="Unassembled WGS sequence"/>
</dbReference>
<proteinExistence type="predicted"/>
<dbReference type="OrthoDB" id="10478739at2759"/>
<comment type="caution">
    <text evidence="1">The sequence shown here is derived from an EMBL/GenBank/DDBJ whole genome shotgun (WGS) entry which is preliminary data.</text>
</comment>
<reference evidence="1 2" key="1">
    <citation type="submission" date="2015-07" db="EMBL/GenBank/DDBJ databases">
        <title>Comparative genomics of the Sigatoka disease complex on banana suggests a link between parallel evolutionary changes in Pseudocercospora fijiensis and Pseudocercospora eumusae and increased virulence on the banana host.</title>
        <authorList>
            <person name="Chang T.-C."/>
            <person name="Salvucci A."/>
            <person name="Crous P.W."/>
            <person name="Stergiopoulos I."/>
        </authorList>
    </citation>
    <scope>NUCLEOTIDE SEQUENCE [LARGE SCALE GENOMIC DNA]</scope>
    <source>
        <strain evidence="1 2">CBS 116634</strain>
    </source>
</reference>
<sequence>MKAGDFTPVITWQLSKVAKFEVWRETPHDANIREIAMGPDTRASSNFNWELQSAPRSDLTAGELLKAGAGQSRYRLDLTTNQHDRVSGMATLNATSSHKLLGHANQLLRRPNENP</sequence>
<dbReference type="EMBL" id="LFZO01000059">
    <property type="protein sequence ID" value="KXT15367.1"/>
    <property type="molecule type" value="Genomic_DNA"/>
</dbReference>